<dbReference type="GO" id="GO:0035438">
    <property type="term" value="F:cyclic-di-GMP binding"/>
    <property type="evidence" value="ECO:0007669"/>
    <property type="project" value="InterPro"/>
</dbReference>
<dbReference type="EMBL" id="JAEMOS010000008">
    <property type="protein sequence ID" value="MBJ7265883.1"/>
    <property type="molecule type" value="Genomic_DNA"/>
</dbReference>
<gene>
    <name evidence="2" type="ORF">JHC10_02875</name>
    <name evidence="3" type="ORF">JHC11_11540</name>
</gene>
<sequence length="100" mass="10748">MLESQENRNFMRMAVNADAKVTLAEGENKKVLEGVCLDLSAEGLSLQLPANLEVGDKVFVEISSSGPVAPLKINAEVVRSQRLDDNSGDSLVGCRIISMD</sequence>
<evidence type="ECO:0000313" key="5">
    <source>
        <dbReference type="Proteomes" id="UP000655994"/>
    </source>
</evidence>
<comment type="caution">
    <text evidence="3">The sequence shown here is derived from an EMBL/GenBank/DDBJ whole genome shotgun (WGS) entry which is preliminary data.</text>
</comment>
<dbReference type="InterPro" id="IPR009875">
    <property type="entry name" value="PilZ_domain"/>
</dbReference>
<accession>A0A8I1GD98</accession>
<dbReference type="SUPFAM" id="SSF141371">
    <property type="entry name" value="PilZ domain-like"/>
    <property type="match status" value="1"/>
</dbReference>
<dbReference type="RefSeq" id="WP_199493756.1">
    <property type="nucleotide sequence ID" value="NZ_DFMD01000024.1"/>
</dbReference>
<protein>
    <submittedName>
        <fullName evidence="3">PilZ domain-containing protein</fullName>
    </submittedName>
</protein>
<dbReference type="EMBL" id="JAEMOP010000009">
    <property type="protein sequence ID" value="MBJ7316617.1"/>
    <property type="molecule type" value="Genomic_DNA"/>
</dbReference>
<evidence type="ECO:0000259" key="1">
    <source>
        <dbReference type="Pfam" id="PF07238"/>
    </source>
</evidence>
<dbReference type="Proteomes" id="UP000655994">
    <property type="component" value="Unassembled WGS sequence"/>
</dbReference>
<keyword evidence="5" id="KW-1185">Reference proteome</keyword>
<dbReference type="AlphaFoldDB" id="A0A8I1GD98"/>
<evidence type="ECO:0000313" key="3">
    <source>
        <dbReference type="EMBL" id="MBJ7316617.1"/>
    </source>
</evidence>
<dbReference type="Proteomes" id="UP000621390">
    <property type="component" value="Unassembled WGS sequence"/>
</dbReference>
<evidence type="ECO:0000313" key="4">
    <source>
        <dbReference type="Proteomes" id="UP000621390"/>
    </source>
</evidence>
<name>A0A8I1GD98_9GAMM</name>
<dbReference type="Pfam" id="PF07238">
    <property type="entry name" value="PilZ"/>
    <property type="match status" value="1"/>
</dbReference>
<dbReference type="Gene3D" id="2.40.10.220">
    <property type="entry name" value="predicted glycosyltransferase like domains"/>
    <property type="match status" value="1"/>
</dbReference>
<proteinExistence type="predicted"/>
<evidence type="ECO:0000313" key="2">
    <source>
        <dbReference type="EMBL" id="MBJ7265883.1"/>
    </source>
</evidence>
<organism evidence="3 4">
    <name type="scientific">Idiomarina abyssalis</name>
    <dbReference type="NCBI Taxonomy" id="86102"/>
    <lineage>
        <taxon>Bacteria</taxon>
        <taxon>Pseudomonadati</taxon>
        <taxon>Pseudomonadota</taxon>
        <taxon>Gammaproteobacteria</taxon>
        <taxon>Alteromonadales</taxon>
        <taxon>Idiomarinaceae</taxon>
        <taxon>Idiomarina</taxon>
    </lineage>
</organism>
<reference evidence="3 5" key="1">
    <citation type="submission" date="2020-09" db="EMBL/GenBank/DDBJ databases">
        <title>Draft Genomes of Bacterial Isolates from North Pond Shallow Sediments.</title>
        <authorList>
            <person name="Kiel Reese B."/>
            <person name="Mullis M."/>
            <person name="Weisend R.E."/>
        </authorList>
    </citation>
    <scope>NUCLEOTIDE SEQUENCE</scope>
    <source>
        <strain evidence="3">KJE-2</strain>
        <strain evidence="2 5">KJE-3</strain>
    </source>
</reference>
<feature type="domain" description="PilZ" evidence="1">
    <location>
        <begin position="6"/>
        <end position="100"/>
    </location>
</feature>